<dbReference type="InterPro" id="IPR013815">
    <property type="entry name" value="ATP_grasp_subdomain_1"/>
</dbReference>
<keyword evidence="6 10" id="KW-0547">Nucleotide-binding</keyword>
<dbReference type="FunFam" id="3.30.470.20:FF:000010">
    <property type="entry name" value="Glutathione synthetase"/>
    <property type="match status" value="1"/>
</dbReference>
<evidence type="ECO:0000256" key="10">
    <source>
        <dbReference type="HAMAP-Rule" id="MF_00162"/>
    </source>
</evidence>
<dbReference type="PANTHER" id="PTHR21621">
    <property type="entry name" value="RIBOSOMAL PROTEIN S6 MODIFICATION PROTEIN"/>
    <property type="match status" value="1"/>
</dbReference>
<keyword evidence="14" id="KW-1185">Reference proteome</keyword>
<proteinExistence type="inferred from homology"/>
<evidence type="ECO:0000256" key="5">
    <source>
        <dbReference type="ARBA" id="ARBA00022723"/>
    </source>
</evidence>
<dbReference type="InterPro" id="IPR004215">
    <property type="entry name" value="GSHS_N"/>
</dbReference>
<gene>
    <name evidence="10" type="primary">gshB</name>
    <name evidence="13" type="ORF">EDC61_10738</name>
</gene>
<dbReference type="AlphaFoldDB" id="A0A4R3JV97"/>
<dbReference type="PROSITE" id="PS50975">
    <property type="entry name" value="ATP_GRASP"/>
    <property type="match status" value="1"/>
</dbReference>
<feature type="region of interest" description="Disordered" evidence="11">
    <location>
        <begin position="60"/>
        <end position="98"/>
    </location>
</feature>
<dbReference type="GO" id="GO:0004363">
    <property type="term" value="F:glutathione synthase activity"/>
    <property type="evidence" value="ECO:0007669"/>
    <property type="project" value="UniProtKB-UniRule"/>
</dbReference>
<dbReference type="Gene3D" id="3.40.50.20">
    <property type="match status" value="1"/>
</dbReference>
<protein>
    <recommendedName>
        <fullName evidence="10">Glutathione synthetase</fullName>
        <ecNumber evidence="10">6.3.2.3</ecNumber>
    </recommendedName>
    <alternativeName>
        <fullName evidence="10">GSH synthetase</fullName>
        <shortName evidence="10">GSH-S</shortName>
        <shortName evidence="10">GSHase</shortName>
    </alternativeName>
    <alternativeName>
        <fullName evidence="10">Glutathione synthase</fullName>
    </alternativeName>
</protein>
<dbReference type="FunFam" id="3.30.1490.20:FF:000009">
    <property type="entry name" value="Glutathione synthetase"/>
    <property type="match status" value="1"/>
</dbReference>
<dbReference type="Gene3D" id="3.30.1490.20">
    <property type="entry name" value="ATP-grasp fold, A domain"/>
    <property type="match status" value="1"/>
</dbReference>
<dbReference type="InterPro" id="IPR011761">
    <property type="entry name" value="ATP-grasp"/>
</dbReference>
<evidence type="ECO:0000256" key="1">
    <source>
        <dbReference type="ARBA" id="ARBA00001936"/>
    </source>
</evidence>
<evidence type="ECO:0000256" key="6">
    <source>
        <dbReference type="ARBA" id="ARBA00022741"/>
    </source>
</evidence>
<comment type="caution">
    <text evidence="13">The sequence shown here is derived from an EMBL/GenBank/DDBJ whole genome shotgun (WGS) entry which is preliminary data.</text>
</comment>
<keyword evidence="4 10" id="KW-0317">Glutathione biosynthesis</keyword>
<dbReference type="NCBIfam" id="NF003573">
    <property type="entry name" value="PRK05246.1"/>
    <property type="match status" value="1"/>
</dbReference>
<keyword evidence="8" id="KW-0460">Magnesium</keyword>
<dbReference type="UniPathway" id="UPA00142">
    <property type="reaction ID" value="UER00210"/>
</dbReference>
<dbReference type="GO" id="GO:0005737">
    <property type="term" value="C:cytoplasm"/>
    <property type="evidence" value="ECO:0007669"/>
    <property type="project" value="TreeGrafter"/>
</dbReference>
<evidence type="ECO:0000256" key="4">
    <source>
        <dbReference type="ARBA" id="ARBA00022684"/>
    </source>
</evidence>
<dbReference type="GO" id="GO:0046872">
    <property type="term" value="F:metal ion binding"/>
    <property type="evidence" value="ECO:0007669"/>
    <property type="project" value="UniProtKB-KW"/>
</dbReference>
<keyword evidence="7 10" id="KW-0067">ATP-binding</keyword>
<evidence type="ECO:0000256" key="8">
    <source>
        <dbReference type="ARBA" id="ARBA00022842"/>
    </source>
</evidence>
<comment type="cofactor">
    <cofactor evidence="2">
        <name>Mg(2+)</name>
        <dbReference type="ChEBI" id="CHEBI:18420"/>
    </cofactor>
</comment>
<evidence type="ECO:0000256" key="9">
    <source>
        <dbReference type="ARBA" id="ARBA00023211"/>
    </source>
</evidence>
<dbReference type="RefSeq" id="WP_126463713.1">
    <property type="nucleotide sequence ID" value="NZ_AP018721.1"/>
</dbReference>
<keyword evidence="3 10" id="KW-0436">Ligase</keyword>
<evidence type="ECO:0000313" key="14">
    <source>
        <dbReference type="Proteomes" id="UP000295135"/>
    </source>
</evidence>
<dbReference type="InterPro" id="IPR004218">
    <property type="entry name" value="GSHS_ATP-bd"/>
</dbReference>
<dbReference type="InterPro" id="IPR006284">
    <property type="entry name" value="Glut_synth_pro"/>
</dbReference>
<evidence type="ECO:0000256" key="7">
    <source>
        <dbReference type="ARBA" id="ARBA00022840"/>
    </source>
</evidence>
<dbReference type="Gene3D" id="3.30.470.20">
    <property type="entry name" value="ATP-grasp fold, B domain"/>
    <property type="match status" value="1"/>
</dbReference>
<dbReference type="Pfam" id="PF02955">
    <property type="entry name" value="GSH-S_ATP"/>
    <property type="match status" value="1"/>
</dbReference>
<comment type="similarity">
    <text evidence="10">Belongs to the prokaryotic GSH synthase family.</text>
</comment>
<dbReference type="NCBIfam" id="TIGR01380">
    <property type="entry name" value="glut_syn"/>
    <property type="match status" value="1"/>
</dbReference>
<dbReference type="EMBL" id="SLZY01000007">
    <property type="protein sequence ID" value="TCS71900.1"/>
    <property type="molecule type" value="Genomic_DNA"/>
</dbReference>
<comment type="catalytic activity">
    <reaction evidence="10">
        <text>gamma-L-glutamyl-L-cysteine + glycine + ATP = glutathione + ADP + phosphate + H(+)</text>
        <dbReference type="Rhea" id="RHEA:13557"/>
        <dbReference type="ChEBI" id="CHEBI:15378"/>
        <dbReference type="ChEBI" id="CHEBI:30616"/>
        <dbReference type="ChEBI" id="CHEBI:43474"/>
        <dbReference type="ChEBI" id="CHEBI:57305"/>
        <dbReference type="ChEBI" id="CHEBI:57925"/>
        <dbReference type="ChEBI" id="CHEBI:58173"/>
        <dbReference type="ChEBI" id="CHEBI:456216"/>
        <dbReference type="EC" id="6.3.2.3"/>
    </reaction>
</comment>
<sequence>MQILFVADPLASFKIRKDSTFAMMQAAAARGHELWACEPKDLAWRDGKLMGRVFPLELTSPPQSPPLAGGKPVPSSPLAGGMPVPSSPLAGGEPVPSSPPLVGGKQGGAWFAAGNHEWRRLSEFDAVLMRKDPPFGQEYLYATYLLELAEREGARVFNRPQSLRDFNEKLAIARFPRFIVPTLVSSRAEEIRAFLAEQGDIVLKPLNAMGGASVFRMRPGDANIGVIIETLTQHETTTVMAQRYIPEIKDGDKRILIIDGEAVPYCLARIPAPGETRGNLAAGGTGVARPLSERDWQIARTLGPQLKAAGLLLVGLDVIGDWLTEVNVTSPTCFREIMDQTGFDVAGAFLDVLERACA</sequence>
<dbReference type="OrthoDB" id="9785415at2"/>
<reference evidence="13 14" key="1">
    <citation type="submission" date="2019-03" db="EMBL/GenBank/DDBJ databases">
        <title>Genomic Encyclopedia of Type Strains, Phase IV (KMG-IV): sequencing the most valuable type-strain genomes for metagenomic binning, comparative biology and taxonomic classification.</title>
        <authorList>
            <person name="Goeker M."/>
        </authorList>
    </citation>
    <scope>NUCLEOTIDE SEQUENCE [LARGE SCALE GENOMIC DNA]</scope>
    <source>
        <strain evidence="13 14">DSM 103923</strain>
    </source>
</reference>
<evidence type="ECO:0000256" key="11">
    <source>
        <dbReference type="SAM" id="MobiDB-lite"/>
    </source>
</evidence>
<keyword evidence="9" id="KW-0464">Manganese</keyword>
<dbReference type="SUPFAM" id="SSF56059">
    <property type="entry name" value="Glutathione synthetase ATP-binding domain-like"/>
    <property type="match status" value="1"/>
</dbReference>
<feature type="domain" description="ATP-grasp" evidence="12">
    <location>
        <begin position="169"/>
        <end position="354"/>
    </location>
</feature>
<dbReference type="HAMAP" id="MF_00162">
    <property type="entry name" value="GSH_S"/>
    <property type="match status" value="1"/>
</dbReference>
<dbReference type="GO" id="GO:0005524">
    <property type="term" value="F:ATP binding"/>
    <property type="evidence" value="ECO:0007669"/>
    <property type="project" value="UniProtKB-UniRule"/>
</dbReference>
<evidence type="ECO:0000256" key="2">
    <source>
        <dbReference type="ARBA" id="ARBA00001946"/>
    </source>
</evidence>
<dbReference type="PANTHER" id="PTHR21621:SF4">
    <property type="entry name" value="GLUTATHIONE SYNTHETASE"/>
    <property type="match status" value="1"/>
</dbReference>
<comment type="pathway">
    <text evidence="10">Sulfur metabolism; glutathione biosynthesis; glutathione from L-cysteine and L-glutamate: step 2/2.</text>
</comment>
<dbReference type="Proteomes" id="UP000295135">
    <property type="component" value="Unassembled WGS sequence"/>
</dbReference>
<accession>A0A4R3JV97</accession>
<dbReference type="EC" id="6.3.2.3" evidence="10"/>
<comment type="cofactor">
    <cofactor evidence="1">
        <name>Mn(2+)</name>
        <dbReference type="ChEBI" id="CHEBI:29035"/>
    </cofactor>
</comment>
<evidence type="ECO:0000256" key="3">
    <source>
        <dbReference type="ARBA" id="ARBA00022598"/>
    </source>
</evidence>
<evidence type="ECO:0000313" key="13">
    <source>
        <dbReference type="EMBL" id="TCS71900.1"/>
    </source>
</evidence>
<name>A0A4R3JV97_9PROT</name>
<dbReference type="Pfam" id="PF02951">
    <property type="entry name" value="GSH-S_N"/>
    <property type="match status" value="2"/>
</dbReference>
<organism evidence="13 14">
    <name type="scientific">Sulfuritortus calidifontis</name>
    <dbReference type="NCBI Taxonomy" id="1914471"/>
    <lineage>
        <taxon>Bacteria</taxon>
        <taxon>Pseudomonadati</taxon>
        <taxon>Pseudomonadota</taxon>
        <taxon>Betaproteobacteria</taxon>
        <taxon>Nitrosomonadales</taxon>
        <taxon>Thiobacillaceae</taxon>
        <taxon>Sulfuritortus</taxon>
    </lineage>
</organism>
<dbReference type="SUPFAM" id="SSF52440">
    <property type="entry name" value="PreATP-grasp domain"/>
    <property type="match status" value="2"/>
</dbReference>
<evidence type="ECO:0000259" key="12">
    <source>
        <dbReference type="PROSITE" id="PS50975"/>
    </source>
</evidence>
<keyword evidence="5" id="KW-0479">Metal-binding</keyword>
<dbReference type="InterPro" id="IPR016185">
    <property type="entry name" value="PreATP-grasp_dom_sf"/>
</dbReference>